<protein>
    <submittedName>
        <fullName evidence="2">Uncharacterized protein</fullName>
    </submittedName>
</protein>
<name>A0ABQ9WFX7_SAGOE</name>
<comment type="caution">
    <text evidence="2">The sequence shown here is derived from an EMBL/GenBank/DDBJ whole genome shotgun (WGS) entry which is preliminary data.</text>
</comment>
<feature type="region of interest" description="Disordered" evidence="1">
    <location>
        <begin position="28"/>
        <end position="308"/>
    </location>
</feature>
<keyword evidence="3" id="KW-1185">Reference proteome</keyword>
<accession>A0ABQ9WFX7</accession>
<dbReference type="EMBL" id="JASSZA010000001">
    <property type="protein sequence ID" value="KAK2120567.1"/>
    <property type="molecule type" value="Genomic_DNA"/>
</dbReference>
<feature type="compositionally biased region" description="Basic and acidic residues" evidence="1">
    <location>
        <begin position="190"/>
        <end position="209"/>
    </location>
</feature>
<dbReference type="Proteomes" id="UP001266305">
    <property type="component" value="Unassembled WGS sequence"/>
</dbReference>
<proteinExistence type="predicted"/>
<feature type="compositionally biased region" description="Acidic residues" evidence="1">
    <location>
        <begin position="210"/>
        <end position="279"/>
    </location>
</feature>
<evidence type="ECO:0000256" key="1">
    <source>
        <dbReference type="SAM" id="MobiDB-lite"/>
    </source>
</evidence>
<feature type="compositionally biased region" description="Low complexity" evidence="1">
    <location>
        <begin position="135"/>
        <end position="146"/>
    </location>
</feature>
<evidence type="ECO:0000313" key="3">
    <source>
        <dbReference type="Proteomes" id="UP001266305"/>
    </source>
</evidence>
<evidence type="ECO:0000313" key="2">
    <source>
        <dbReference type="EMBL" id="KAK2120567.1"/>
    </source>
</evidence>
<sequence>MPYMHLSGPAFGAAVVLTHPGGSGPTVCSVRRGVRRGRSASFQSLGGRGPPETPPGPSPGTRRGRQGRLSAPSIQLPGGAGPEQKPSPQPTPERLPSRAASGISPPGTAPLARTPGPPSRTLRAPGRPIFPPLRPLASSPTSPAPTQAAGVDALRGSGGGAWGRGQCLHGSAAGLASRAQRPGRRLRRARAIDRSRPEWELEEEKKGLEEEGLDGEGLGEEEELGEEVELEEEGLDGEGLGEEEELGEEVELEEEGLDGEGLGEEEELGEEVELEEEGLDERAKKVGTGRERDLEELEEEEEEEEWGATILSVRPRWAL</sequence>
<reference evidence="2 3" key="1">
    <citation type="submission" date="2023-05" db="EMBL/GenBank/DDBJ databases">
        <title>B98-5 Cell Line De Novo Hybrid Assembly: An Optical Mapping Approach.</title>
        <authorList>
            <person name="Kananen K."/>
            <person name="Auerbach J.A."/>
            <person name="Kautto E."/>
            <person name="Blachly J.S."/>
        </authorList>
    </citation>
    <scope>NUCLEOTIDE SEQUENCE [LARGE SCALE GENOMIC DNA]</scope>
    <source>
        <strain evidence="2">B95-8</strain>
        <tissue evidence="2">Cell line</tissue>
    </source>
</reference>
<gene>
    <name evidence="2" type="ORF">P7K49_001953</name>
</gene>
<feature type="compositionally biased region" description="Basic and acidic residues" evidence="1">
    <location>
        <begin position="280"/>
        <end position="293"/>
    </location>
</feature>
<feature type="compositionally biased region" description="Acidic residues" evidence="1">
    <location>
        <begin position="294"/>
        <end position="306"/>
    </location>
</feature>
<organism evidence="2 3">
    <name type="scientific">Saguinus oedipus</name>
    <name type="common">Cotton-top tamarin</name>
    <name type="synonym">Oedipomidas oedipus</name>
    <dbReference type="NCBI Taxonomy" id="9490"/>
    <lineage>
        <taxon>Eukaryota</taxon>
        <taxon>Metazoa</taxon>
        <taxon>Chordata</taxon>
        <taxon>Craniata</taxon>
        <taxon>Vertebrata</taxon>
        <taxon>Euteleostomi</taxon>
        <taxon>Mammalia</taxon>
        <taxon>Eutheria</taxon>
        <taxon>Euarchontoglires</taxon>
        <taxon>Primates</taxon>
        <taxon>Haplorrhini</taxon>
        <taxon>Platyrrhini</taxon>
        <taxon>Cebidae</taxon>
        <taxon>Callitrichinae</taxon>
        <taxon>Saguinus</taxon>
    </lineage>
</organism>